<sequence>MTKIEMADVFATGRRGGGGTLYAYRVRGRTRSAVVLWIGARGDEPDQVFAVREAGRWKLPLFVTARQARVYVRRRGRKLAASEANTLELSRVQHWLEDPVRRRTPPGAVLEAWNFFEDLARGIDAVHQLPQRGTAQNSAYEKLFEGEYVTWTPDEQRTVLEVIRAGVELWNSCPVIINPFSGIILEAGLAARASPRTTERTPTPALGYFATA</sequence>
<evidence type="ECO:0000313" key="1">
    <source>
        <dbReference type="EMBL" id="WUQ17217.1"/>
    </source>
</evidence>
<organism evidence="1 2">
    <name type="scientific">Streptomyces virginiae</name>
    <name type="common">Streptomyces cinnamonensis</name>
    <dbReference type="NCBI Taxonomy" id="1961"/>
    <lineage>
        <taxon>Bacteria</taxon>
        <taxon>Bacillati</taxon>
        <taxon>Actinomycetota</taxon>
        <taxon>Actinomycetes</taxon>
        <taxon>Kitasatosporales</taxon>
        <taxon>Streptomycetaceae</taxon>
        <taxon>Streptomyces</taxon>
    </lineage>
</organism>
<dbReference type="EMBL" id="CP108090">
    <property type="protein sequence ID" value="WUQ17217.1"/>
    <property type="molecule type" value="Genomic_DNA"/>
</dbReference>
<name>A0ABZ1TQE3_STRVG</name>
<dbReference type="Proteomes" id="UP001432039">
    <property type="component" value="Chromosome"/>
</dbReference>
<dbReference type="RefSeq" id="WP_328965443.1">
    <property type="nucleotide sequence ID" value="NZ_CP108090.1"/>
</dbReference>
<proteinExistence type="predicted"/>
<evidence type="ECO:0000313" key="2">
    <source>
        <dbReference type="Proteomes" id="UP001432039"/>
    </source>
</evidence>
<keyword evidence="2" id="KW-1185">Reference proteome</keyword>
<reference evidence="1" key="1">
    <citation type="submission" date="2022-10" db="EMBL/GenBank/DDBJ databases">
        <title>The complete genomes of actinobacterial strains from the NBC collection.</title>
        <authorList>
            <person name="Joergensen T.S."/>
            <person name="Alvarez Arevalo M."/>
            <person name="Sterndorff E.B."/>
            <person name="Faurdal D."/>
            <person name="Vuksanovic O."/>
            <person name="Mourched A.-S."/>
            <person name="Charusanti P."/>
            <person name="Shaw S."/>
            <person name="Blin K."/>
            <person name="Weber T."/>
        </authorList>
    </citation>
    <scope>NUCLEOTIDE SEQUENCE</scope>
    <source>
        <strain evidence="1">NBC_00248</strain>
    </source>
</reference>
<gene>
    <name evidence="1" type="ORF">OG517_40740</name>
</gene>
<accession>A0ABZ1TQE3</accession>
<protein>
    <submittedName>
        <fullName evidence="1">Uncharacterized protein</fullName>
    </submittedName>
</protein>